<evidence type="ECO:0000313" key="3">
    <source>
        <dbReference type="Proteomes" id="UP000250235"/>
    </source>
</evidence>
<proteinExistence type="predicted"/>
<keyword evidence="3" id="KW-1185">Reference proteome</keyword>
<organism evidence="2 3">
    <name type="scientific">Dorcoceras hygrometricum</name>
    <dbReference type="NCBI Taxonomy" id="472368"/>
    <lineage>
        <taxon>Eukaryota</taxon>
        <taxon>Viridiplantae</taxon>
        <taxon>Streptophyta</taxon>
        <taxon>Embryophyta</taxon>
        <taxon>Tracheophyta</taxon>
        <taxon>Spermatophyta</taxon>
        <taxon>Magnoliopsida</taxon>
        <taxon>eudicotyledons</taxon>
        <taxon>Gunneridae</taxon>
        <taxon>Pentapetalae</taxon>
        <taxon>asterids</taxon>
        <taxon>lamiids</taxon>
        <taxon>Lamiales</taxon>
        <taxon>Gesneriaceae</taxon>
        <taxon>Didymocarpoideae</taxon>
        <taxon>Trichosporeae</taxon>
        <taxon>Loxocarpinae</taxon>
        <taxon>Dorcoceras</taxon>
    </lineage>
</organism>
<dbReference type="EMBL" id="KV020567">
    <property type="protein sequence ID" value="KZV14445.1"/>
    <property type="molecule type" value="Genomic_DNA"/>
</dbReference>
<accession>A0A2Z7A639</accession>
<protein>
    <recommendedName>
        <fullName evidence="1">Retroviral polymerase SH3-like domain-containing protein</fullName>
    </recommendedName>
</protein>
<evidence type="ECO:0000259" key="1">
    <source>
        <dbReference type="Pfam" id="PF25597"/>
    </source>
</evidence>
<feature type="domain" description="Retroviral polymerase SH3-like" evidence="1">
    <location>
        <begin position="14"/>
        <end position="71"/>
    </location>
</feature>
<dbReference type="Pfam" id="PF25597">
    <property type="entry name" value="SH3_retrovirus"/>
    <property type="match status" value="1"/>
</dbReference>
<dbReference type="OrthoDB" id="1935113at2759"/>
<reference evidence="2 3" key="1">
    <citation type="journal article" date="2015" name="Proc. Natl. Acad. Sci. U.S.A.">
        <title>The resurrection genome of Boea hygrometrica: A blueprint for survival of dehydration.</title>
        <authorList>
            <person name="Xiao L."/>
            <person name="Yang G."/>
            <person name="Zhang L."/>
            <person name="Yang X."/>
            <person name="Zhao S."/>
            <person name="Ji Z."/>
            <person name="Zhou Q."/>
            <person name="Hu M."/>
            <person name="Wang Y."/>
            <person name="Chen M."/>
            <person name="Xu Y."/>
            <person name="Jin H."/>
            <person name="Xiao X."/>
            <person name="Hu G."/>
            <person name="Bao F."/>
            <person name="Hu Y."/>
            <person name="Wan P."/>
            <person name="Li L."/>
            <person name="Deng X."/>
            <person name="Kuang T."/>
            <person name="Xiang C."/>
            <person name="Zhu J.K."/>
            <person name="Oliver M.J."/>
            <person name="He Y."/>
        </authorList>
    </citation>
    <scope>NUCLEOTIDE SEQUENCE [LARGE SCALE GENOMIC DNA]</scope>
    <source>
        <strain evidence="3">cv. XS01</strain>
    </source>
</reference>
<dbReference type="AlphaFoldDB" id="A0A2Z7A639"/>
<dbReference type="Proteomes" id="UP000250235">
    <property type="component" value="Unassembled WGS sequence"/>
</dbReference>
<name>A0A2Z7A639_9LAMI</name>
<evidence type="ECO:0000313" key="2">
    <source>
        <dbReference type="EMBL" id="KZV14445.1"/>
    </source>
</evidence>
<gene>
    <name evidence="2" type="ORF">F511_43126</name>
</gene>
<dbReference type="InterPro" id="IPR057670">
    <property type="entry name" value="SH3_retrovirus"/>
</dbReference>
<sequence>MSASTKLPLKTFGCTAFVHVHDHHRSKLDPRAIKTVFLCYSSTQKGYCCYCPIIKKAFISRDVSFFESTPYFLHPRPLERIQTLQSGGIQHLFSMLT</sequence>